<accession>A0A4S2PPD6</accession>
<evidence type="ECO:0000313" key="1">
    <source>
        <dbReference type="EMBL" id="THA16334.1"/>
    </source>
</evidence>
<protein>
    <recommendedName>
        <fullName evidence="3">Phage baseplate protein</fullName>
    </recommendedName>
</protein>
<gene>
    <name evidence="1" type="ORF">D3M76_03450</name>
</gene>
<evidence type="ECO:0000313" key="2">
    <source>
        <dbReference type="Proteomes" id="UP000310576"/>
    </source>
</evidence>
<dbReference type="EMBL" id="QXNG01000030">
    <property type="protein sequence ID" value="THA16334.1"/>
    <property type="molecule type" value="Genomic_DNA"/>
</dbReference>
<reference evidence="1 2" key="1">
    <citation type="journal article" date="2019" name="Vet. Microbiol.">
        <title>Development of multi locus sequence typing (MLST) of Rodentibacter pneumotropicus.</title>
        <authorList>
            <person name="Adhikary S."/>
            <person name="Bisgaard M."/>
            <person name="Boot R."/>
            <person name="Benga L."/>
            <person name="Nicklas W."/>
            <person name="Christensen H."/>
        </authorList>
    </citation>
    <scope>NUCLEOTIDE SEQUENCE [LARGE SCALE GENOMIC DNA]</scope>
    <source>
        <strain evidence="1 2">1596_07</strain>
    </source>
</reference>
<sequence>MKLIPAEVKSWDGTKMRIAIPGYTDGADQFPEAEICYPLADRPADTGYKILSGDPIWIMFNGGDENSPIVMGFRGKNTGGNKDTRFLEHTNFATKAENEMTETSQTHTINASSVFTVTSGSIVLNANVEINGKLKTSGDITSAGSITDADGDGGA</sequence>
<name>A0A4S2PPD6_9PAST</name>
<dbReference type="RefSeq" id="WP_136125638.1">
    <property type="nucleotide sequence ID" value="NZ_CAJUGY010000024.1"/>
</dbReference>
<proteinExistence type="predicted"/>
<dbReference type="AlphaFoldDB" id="A0A4S2PPD6"/>
<organism evidence="1 2">
    <name type="scientific">Rodentibacter pneumotropicus</name>
    <dbReference type="NCBI Taxonomy" id="758"/>
    <lineage>
        <taxon>Bacteria</taxon>
        <taxon>Pseudomonadati</taxon>
        <taxon>Pseudomonadota</taxon>
        <taxon>Gammaproteobacteria</taxon>
        <taxon>Pasteurellales</taxon>
        <taxon>Pasteurellaceae</taxon>
        <taxon>Rodentibacter</taxon>
    </lineage>
</organism>
<dbReference type="Proteomes" id="UP000310576">
    <property type="component" value="Unassembled WGS sequence"/>
</dbReference>
<comment type="caution">
    <text evidence="1">The sequence shown here is derived from an EMBL/GenBank/DDBJ whole genome shotgun (WGS) entry which is preliminary data.</text>
</comment>
<evidence type="ECO:0008006" key="3">
    <source>
        <dbReference type="Google" id="ProtNLM"/>
    </source>
</evidence>